<dbReference type="AlphaFoldDB" id="A0A085NLQ2"/>
<gene>
    <name evidence="1" type="ORF">M513_08950</name>
    <name evidence="2" type="ORF">M514_08950</name>
</gene>
<organism evidence="2">
    <name type="scientific">Trichuris suis</name>
    <name type="common">pig whipworm</name>
    <dbReference type="NCBI Taxonomy" id="68888"/>
    <lineage>
        <taxon>Eukaryota</taxon>
        <taxon>Metazoa</taxon>
        <taxon>Ecdysozoa</taxon>
        <taxon>Nematoda</taxon>
        <taxon>Enoplea</taxon>
        <taxon>Dorylaimia</taxon>
        <taxon>Trichinellida</taxon>
        <taxon>Trichuridae</taxon>
        <taxon>Trichuris</taxon>
    </lineage>
</organism>
<dbReference type="EMBL" id="KL363257">
    <property type="protein sequence ID" value="KFD50205.1"/>
    <property type="molecule type" value="Genomic_DNA"/>
</dbReference>
<reference evidence="2 3" key="1">
    <citation type="journal article" date="2014" name="Nat. Genet.">
        <title>Genome and transcriptome of the porcine whipworm Trichuris suis.</title>
        <authorList>
            <person name="Jex A.R."/>
            <person name="Nejsum P."/>
            <person name="Schwarz E.M."/>
            <person name="Hu L."/>
            <person name="Young N.D."/>
            <person name="Hall R.S."/>
            <person name="Korhonen P.K."/>
            <person name="Liao S."/>
            <person name="Thamsborg S."/>
            <person name="Xia J."/>
            <person name="Xu P."/>
            <person name="Wang S."/>
            <person name="Scheerlinck J.P."/>
            <person name="Hofmann A."/>
            <person name="Sternberg P.W."/>
            <person name="Wang J."/>
            <person name="Gasser R.B."/>
        </authorList>
    </citation>
    <scope>NUCLEOTIDE SEQUENCE [LARGE SCALE GENOMIC DNA]</scope>
    <source>
        <strain evidence="2">DCEP-RM93F</strain>
        <strain evidence="1">DCEP-RM93M</strain>
    </source>
</reference>
<name>A0A085NLQ2_9BILA</name>
<sequence length="197" mass="22030">MLDLGVQLLHYMANIAEHWMSFNGDRYILSMLFFNHDIPVAVYICAIPAKQDNYCVVQSSDEADTSTCRVTFKFATSTRILNVQSCPRAFARCAVVGSSVAISCKIGVWDNDTTKGSQLLSDLQKAVLPGPVFFYNKLPDFAELGEKAKQEWNRGLLDAFYLYRTWARCQYEDFIENKNAAGPVLSVSTMGGENTLP</sequence>
<accession>A0A085NLQ2</accession>
<evidence type="ECO:0000313" key="3">
    <source>
        <dbReference type="Proteomes" id="UP000030764"/>
    </source>
</evidence>
<evidence type="ECO:0008006" key="4">
    <source>
        <dbReference type="Google" id="ProtNLM"/>
    </source>
</evidence>
<proteinExistence type="predicted"/>
<dbReference type="EMBL" id="KL367488">
    <property type="protein sequence ID" value="KFD70398.1"/>
    <property type="molecule type" value="Genomic_DNA"/>
</dbReference>
<evidence type="ECO:0000313" key="2">
    <source>
        <dbReference type="EMBL" id="KFD70398.1"/>
    </source>
</evidence>
<keyword evidence="3" id="KW-1185">Reference proteome</keyword>
<dbReference type="Proteomes" id="UP000030758">
    <property type="component" value="Unassembled WGS sequence"/>
</dbReference>
<evidence type="ECO:0000313" key="1">
    <source>
        <dbReference type="EMBL" id="KFD50205.1"/>
    </source>
</evidence>
<dbReference type="Proteomes" id="UP000030764">
    <property type="component" value="Unassembled WGS sequence"/>
</dbReference>
<protein>
    <recommendedName>
        <fullName evidence="4">MICOS complex subunit MIC13</fullName>
    </recommendedName>
</protein>